<feature type="transmembrane region" description="Helical" evidence="1">
    <location>
        <begin position="108"/>
        <end position="127"/>
    </location>
</feature>
<accession>A0A1G7RAF5</accession>
<feature type="domain" description="RCK N-terminal" evidence="2">
    <location>
        <begin position="139"/>
        <end position="202"/>
    </location>
</feature>
<dbReference type="InterPro" id="IPR050721">
    <property type="entry name" value="Trk_Ktr_HKT_K-transport"/>
</dbReference>
<gene>
    <name evidence="3" type="ORF">SAMN05421505_101328</name>
</gene>
<keyword evidence="1" id="KW-1133">Transmembrane helix</keyword>
<keyword evidence="1" id="KW-0472">Membrane</keyword>
<organism evidence="3 4">
    <name type="scientific">Sinosporangium album</name>
    <dbReference type="NCBI Taxonomy" id="504805"/>
    <lineage>
        <taxon>Bacteria</taxon>
        <taxon>Bacillati</taxon>
        <taxon>Actinomycetota</taxon>
        <taxon>Actinomycetes</taxon>
        <taxon>Streptosporangiales</taxon>
        <taxon>Streptosporangiaceae</taxon>
        <taxon>Sinosporangium</taxon>
    </lineage>
</organism>
<protein>
    <submittedName>
        <fullName evidence="3">TrkA-N domain-containing protein</fullName>
    </submittedName>
</protein>
<dbReference type="Proteomes" id="UP000198923">
    <property type="component" value="Unassembled WGS sequence"/>
</dbReference>
<reference evidence="3 4" key="1">
    <citation type="submission" date="2016-10" db="EMBL/GenBank/DDBJ databases">
        <authorList>
            <person name="de Groot N.N."/>
        </authorList>
    </citation>
    <scope>NUCLEOTIDE SEQUENCE [LARGE SCALE GENOMIC DNA]</scope>
    <source>
        <strain evidence="3 4">CPCC 201354</strain>
    </source>
</reference>
<dbReference type="STRING" id="504805.SAMN05421505_101328"/>
<evidence type="ECO:0000313" key="4">
    <source>
        <dbReference type="Proteomes" id="UP000198923"/>
    </source>
</evidence>
<name>A0A1G7RAF5_9ACTN</name>
<dbReference type="RefSeq" id="WP_093167425.1">
    <property type="nucleotide sequence ID" value="NZ_FNCN01000001.1"/>
</dbReference>
<keyword evidence="1" id="KW-0812">Transmembrane</keyword>
<dbReference type="InterPro" id="IPR036291">
    <property type="entry name" value="NAD(P)-bd_dom_sf"/>
</dbReference>
<dbReference type="PANTHER" id="PTHR43833:SF11">
    <property type="entry name" value="VOLTAGE-GATED POTASSIUM CHANNEL KCH"/>
    <property type="match status" value="1"/>
</dbReference>
<evidence type="ECO:0000259" key="2">
    <source>
        <dbReference type="Pfam" id="PF02254"/>
    </source>
</evidence>
<dbReference type="AlphaFoldDB" id="A0A1G7RAF5"/>
<dbReference type="InterPro" id="IPR003148">
    <property type="entry name" value="RCK_N"/>
</dbReference>
<dbReference type="Pfam" id="PF02254">
    <property type="entry name" value="TrkA_N"/>
    <property type="match status" value="1"/>
</dbReference>
<dbReference type="OrthoDB" id="4228364at2"/>
<keyword evidence="4" id="KW-1185">Reference proteome</keyword>
<dbReference type="GO" id="GO:0006813">
    <property type="term" value="P:potassium ion transport"/>
    <property type="evidence" value="ECO:0007669"/>
    <property type="project" value="InterPro"/>
</dbReference>
<sequence>MSSRVTLLAGAGLRSGEASGMSRRSLTGDGERMAISVSSTLRFVFVFLTGLSLLLGFWGMRAHLGGEASFLDLIYFTLQLFVLDPAPLGDSNASLPWQLELARFTAPAVTVSTLVTGVYLLISAELLRMRARRSHGHAVVCGSGPMAITLTERMRMRTQGDRVVVISPNAATYANDRGLLHVAGDARNPAVLRAAGVQQARVL</sequence>
<evidence type="ECO:0000313" key="3">
    <source>
        <dbReference type="EMBL" id="SDG07776.1"/>
    </source>
</evidence>
<evidence type="ECO:0000256" key="1">
    <source>
        <dbReference type="SAM" id="Phobius"/>
    </source>
</evidence>
<proteinExistence type="predicted"/>
<dbReference type="EMBL" id="FNCN01000001">
    <property type="protein sequence ID" value="SDG07776.1"/>
    <property type="molecule type" value="Genomic_DNA"/>
</dbReference>
<dbReference type="Gene3D" id="3.40.50.720">
    <property type="entry name" value="NAD(P)-binding Rossmann-like Domain"/>
    <property type="match status" value="1"/>
</dbReference>
<feature type="transmembrane region" description="Helical" evidence="1">
    <location>
        <begin position="34"/>
        <end position="58"/>
    </location>
</feature>
<dbReference type="PANTHER" id="PTHR43833">
    <property type="entry name" value="POTASSIUM CHANNEL PROTEIN 2-RELATED-RELATED"/>
    <property type="match status" value="1"/>
</dbReference>
<dbReference type="SUPFAM" id="SSF51735">
    <property type="entry name" value="NAD(P)-binding Rossmann-fold domains"/>
    <property type="match status" value="1"/>
</dbReference>